<dbReference type="EnsemblMetazoa" id="LLOJ002629-RA">
    <property type="protein sequence ID" value="LLOJ002629-PA"/>
    <property type="gene ID" value="LLOJ002629"/>
</dbReference>
<dbReference type="PANTHER" id="PTHR23259">
    <property type="entry name" value="RIDDLE"/>
    <property type="match status" value="1"/>
</dbReference>
<keyword evidence="2" id="KW-1015">Disulfide bond</keyword>
<feature type="domain" description="TIL" evidence="3">
    <location>
        <begin position="154"/>
        <end position="202"/>
    </location>
</feature>
<feature type="domain" description="TIL" evidence="3">
    <location>
        <begin position="42"/>
        <end position="92"/>
    </location>
</feature>
<dbReference type="InterPro" id="IPR002919">
    <property type="entry name" value="TIL_dom"/>
</dbReference>
<sequence length="575" mass="61158">EKCGSKLCPSICETGCFCKPGYSRQSGVCLPTSQCLPLTCSGENEEYTNCGSSCSELCGSKLCAAVCQPGCFCKAGFNRLTPDGPCVPNSLCPSKCTGQNEVFTKCGSSCREKCGSNLCTQICETGCYCKPGYSRQDGVCIPTSQCPTTQQCSDPNEMYTQCGNSCREKCGSKLCSQICEVGCFCKPGYSRKNGVCIPTSQCPAKEKCSGQNEIFTKCGNSCREKCGDNICPTICQVGCYCKPGYSRQDGVCIPTNQCPTTEECSGDNEIYTTCGNSCREKCGSGICPAICQTGCFCKDGYSRATPDSPCIPTDQCPATCSDPNEVYTNCGSSCKEKCGSRICPALCEVGCFCKPGYSRVKNVCVPTKKCPTCGVNEEYTYCGSGCTDPCYLKDALCKDACREGCFCKPDYSRISDGTPCVPDSQCPPIDGGSTNTTCGPYEVYTDCGRDCQTQCDTMGVKCPIVHIVCPSGCYCLPGYARIYEGGCCVPQDICPSSPCGDNEIWLECGDPPQPIPCPQNCLESPTRCTSALPSCDLPAKGACYCKQGYARAPGSTKCVPIEDCSSYPLKTKGTF</sequence>
<dbReference type="VEuPathDB" id="VectorBase:LLONM1_002693"/>
<dbReference type="GO" id="GO:0030414">
    <property type="term" value="F:peptidase inhibitor activity"/>
    <property type="evidence" value="ECO:0007669"/>
    <property type="project" value="UniProtKB-KW"/>
</dbReference>
<reference evidence="6" key="1">
    <citation type="submission" date="2012-05" db="EMBL/GenBank/DDBJ databases">
        <title>Whole Genome Assembly of Lutzomyia longipalpis.</title>
        <authorList>
            <person name="Richards S."/>
            <person name="Qu C."/>
            <person name="Dillon R."/>
            <person name="Worley K."/>
            <person name="Scherer S."/>
            <person name="Batterton M."/>
            <person name="Taylor A."/>
            <person name="Hawes A."/>
            <person name="Hernandez B."/>
            <person name="Kovar C."/>
            <person name="Mandapat C."/>
            <person name="Pham C."/>
            <person name="Qu C."/>
            <person name="Jing C."/>
            <person name="Bess C."/>
            <person name="Bandaranaike D."/>
            <person name="Ngo D."/>
            <person name="Ongeri F."/>
            <person name="Arias F."/>
            <person name="Lara F."/>
            <person name="Weissenberger G."/>
            <person name="Kamau G."/>
            <person name="Han H."/>
            <person name="Shen H."/>
            <person name="Dinh H."/>
            <person name="Khalil I."/>
            <person name="Jones J."/>
            <person name="Shafer J."/>
            <person name="Jayaseelan J."/>
            <person name="Quiroz J."/>
            <person name="Blankenburg K."/>
            <person name="Nguyen L."/>
            <person name="Jackson L."/>
            <person name="Francisco L."/>
            <person name="Tang L.-Y."/>
            <person name="Pu L.-L."/>
            <person name="Perales L."/>
            <person name="Lorensuhewa L."/>
            <person name="Munidasa M."/>
            <person name="Coyle M."/>
            <person name="Taylor M."/>
            <person name="Puazo M."/>
            <person name="Firestine M."/>
            <person name="Scheel M."/>
            <person name="Javaid M."/>
            <person name="Wang M."/>
            <person name="Li M."/>
            <person name="Tabassum N."/>
            <person name="Saada N."/>
            <person name="Osuji N."/>
            <person name="Aqrawi P."/>
            <person name="Fu Q."/>
            <person name="Thornton R."/>
            <person name="Raj R."/>
            <person name="Goodspeed R."/>
            <person name="Mata R."/>
            <person name="Najjar R."/>
            <person name="Gubbala S."/>
            <person name="Lee S."/>
            <person name="Denson S."/>
            <person name="Patil S."/>
            <person name="Macmil S."/>
            <person name="Qi S."/>
            <person name="Matskevitch T."/>
            <person name="Palculict T."/>
            <person name="Mathew T."/>
            <person name="Vee V."/>
            <person name="Velamala V."/>
            <person name="Korchina V."/>
            <person name="Cai W."/>
            <person name="Liu W."/>
            <person name="Dai W."/>
            <person name="Zou X."/>
            <person name="Zhu Y."/>
            <person name="Zhang Y."/>
            <person name="Wu Y.-Q."/>
            <person name="Xin Y."/>
            <person name="Nazarath L."/>
            <person name="Kovar C."/>
            <person name="Han Y."/>
            <person name="Muzny D."/>
            <person name="Gibbs R."/>
        </authorList>
    </citation>
    <scope>NUCLEOTIDE SEQUENCE [LARGE SCALE GENOMIC DNA]</scope>
    <source>
        <strain evidence="6">Jacobina</strain>
    </source>
</reference>
<keyword evidence="1" id="KW-0646">Protease inhibitor</keyword>
<dbReference type="PANTHER" id="PTHR23259:SF70">
    <property type="entry name" value="ACCESSORY GLAND PROTEIN ACP62F-RELATED"/>
    <property type="match status" value="1"/>
</dbReference>
<dbReference type="InterPro" id="IPR036084">
    <property type="entry name" value="Ser_inhib-like_sf"/>
</dbReference>
<accession>A0A1B0CE59</accession>
<feature type="domain" description="TIL" evidence="3">
    <location>
        <begin position="266"/>
        <end position="316"/>
    </location>
</feature>
<evidence type="ECO:0000256" key="1">
    <source>
        <dbReference type="ARBA" id="ARBA00022690"/>
    </source>
</evidence>
<proteinExistence type="predicted"/>
<dbReference type="VEuPathDB" id="VectorBase:LLOJ002629"/>
<evidence type="ECO:0000313" key="5">
    <source>
        <dbReference type="EnsemblMetazoa" id="LLOJ002629-PA"/>
    </source>
</evidence>
<feature type="domain" description="TIL" evidence="3">
    <location>
        <begin position="98"/>
        <end position="146"/>
    </location>
</feature>
<dbReference type="CDD" id="cd19941">
    <property type="entry name" value="TIL"/>
    <property type="match status" value="7"/>
</dbReference>
<evidence type="ECO:0000259" key="3">
    <source>
        <dbReference type="Pfam" id="PF01826"/>
    </source>
</evidence>
<reference evidence="4" key="2">
    <citation type="journal article" date="2020" name="BMC">
        <title>Leishmania infection induces a limited differential gene expression in the sand fly midgut.</title>
        <authorList>
            <person name="Coutinho-Abreu I.V."/>
            <person name="Serafim T.D."/>
            <person name="Meneses C."/>
            <person name="Kamhawi S."/>
            <person name="Oliveira F."/>
            <person name="Valenzuela J.G."/>
        </authorList>
    </citation>
    <scope>NUCLEOTIDE SEQUENCE</scope>
    <source>
        <strain evidence="4">Jacobina</strain>
        <tissue evidence="4">Midgut</tissue>
    </source>
</reference>
<feature type="domain" description="TIL" evidence="3">
    <location>
        <begin position="210"/>
        <end position="258"/>
    </location>
</feature>
<protein>
    <submittedName>
        <fullName evidence="4">Putative scavenger receptor cysteine-rich protein</fullName>
    </submittedName>
</protein>
<dbReference type="Pfam" id="PF01826">
    <property type="entry name" value="TIL"/>
    <property type="match status" value="8"/>
</dbReference>
<feature type="domain" description="TIL" evidence="3">
    <location>
        <begin position="438"/>
        <end position="494"/>
    </location>
</feature>
<dbReference type="SUPFAM" id="SSF57567">
    <property type="entry name" value="Serine protease inhibitors"/>
    <property type="match status" value="8"/>
</dbReference>
<dbReference type="EMBL" id="AJWK01008601">
    <property type="status" value="NOT_ANNOTATED_CDS"/>
    <property type="molecule type" value="Genomic_DNA"/>
</dbReference>
<organism evidence="5 6">
    <name type="scientific">Lutzomyia longipalpis</name>
    <name type="common">Sand fly</name>
    <dbReference type="NCBI Taxonomy" id="7200"/>
    <lineage>
        <taxon>Eukaryota</taxon>
        <taxon>Metazoa</taxon>
        <taxon>Ecdysozoa</taxon>
        <taxon>Arthropoda</taxon>
        <taxon>Hexapoda</taxon>
        <taxon>Insecta</taxon>
        <taxon>Pterygota</taxon>
        <taxon>Neoptera</taxon>
        <taxon>Endopterygota</taxon>
        <taxon>Diptera</taxon>
        <taxon>Nematocera</taxon>
        <taxon>Psychodoidea</taxon>
        <taxon>Psychodidae</taxon>
        <taxon>Lutzomyia</taxon>
        <taxon>Lutzomyia</taxon>
    </lineage>
</organism>
<keyword evidence="4" id="KW-0675">Receptor</keyword>
<dbReference type="EMBL" id="GITU01008118">
    <property type="protein sequence ID" value="MBC1176821.1"/>
    <property type="molecule type" value="Transcribed_RNA"/>
</dbReference>
<feature type="domain" description="TIL" evidence="3">
    <location>
        <begin position="322"/>
        <end position="370"/>
    </location>
</feature>
<evidence type="ECO:0000256" key="2">
    <source>
        <dbReference type="ARBA" id="ARBA00023157"/>
    </source>
</evidence>
<keyword evidence="6" id="KW-1185">Reference proteome</keyword>
<dbReference type="InterPro" id="IPR051368">
    <property type="entry name" value="SerProtInhib-TIL_Domain"/>
</dbReference>
<feature type="domain" description="TIL" evidence="3">
    <location>
        <begin position="373"/>
        <end position="426"/>
    </location>
</feature>
<dbReference type="AlphaFoldDB" id="A0A1B0CE59"/>
<reference evidence="5" key="3">
    <citation type="submission" date="2020-05" db="UniProtKB">
        <authorList>
            <consortium name="EnsemblMetazoa"/>
        </authorList>
    </citation>
    <scope>IDENTIFICATION</scope>
    <source>
        <strain evidence="5">Jacobina</strain>
    </source>
</reference>
<dbReference type="Gene3D" id="2.10.25.10">
    <property type="entry name" value="Laminin"/>
    <property type="match status" value="9"/>
</dbReference>
<name>A0A1B0CE59_LUTLO</name>
<evidence type="ECO:0000313" key="4">
    <source>
        <dbReference type="EMBL" id="MBC1176821.1"/>
    </source>
</evidence>
<evidence type="ECO:0000313" key="6">
    <source>
        <dbReference type="Proteomes" id="UP000092461"/>
    </source>
</evidence>
<dbReference type="Proteomes" id="UP000092461">
    <property type="component" value="Unassembled WGS sequence"/>
</dbReference>